<accession>A0ABT9J493</accession>
<dbReference type="RefSeq" id="WP_305993728.1">
    <property type="nucleotide sequence ID" value="NZ_JAVAMP010000014.1"/>
</dbReference>
<dbReference type="Proteomes" id="UP001231941">
    <property type="component" value="Unassembled WGS sequence"/>
</dbReference>
<dbReference type="EMBL" id="JAVAMP010000014">
    <property type="protein sequence ID" value="MDP5276424.1"/>
    <property type="molecule type" value="Genomic_DNA"/>
</dbReference>
<sequence length="60" mass="6690">MFWLIFIIPIVIVSGIAIYVDRRNRKQTSIDTASQVEPYVGSMLNNHSNSPSDNGDSGTY</sequence>
<feature type="compositionally biased region" description="Polar residues" evidence="1">
    <location>
        <begin position="43"/>
        <end position="60"/>
    </location>
</feature>
<evidence type="ECO:0008006" key="4">
    <source>
        <dbReference type="Google" id="ProtNLM"/>
    </source>
</evidence>
<protein>
    <recommendedName>
        <fullName evidence="4">YtzI protein</fullName>
    </recommendedName>
</protein>
<feature type="region of interest" description="Disordered" evidence="1">
    <location>
        <begin position="41"/>
        <end position="60"/>
    </location>
</feature>
<evidence type="ECO:0000313" key="3">
    <source>
        <dbReference type="Proteomes" id="UP001231941"/>
    </source>
</evidence>
<evidence type="ECO:0000313" key="2">
    <source>
        <dbReference type="EMBL" id="MDP5276424.1"/>
    </source>
</evidence>
<keyword evidence="3" id="KW-1185">Reference proteome</keyword>
<comment type="caution">
    <text evidence="2">The sequence shown here is derived from an EMBL/GenBank/DDBJ whole genome shotgun (WGS) entry which is preliminary data.</text>
</comment>
<name>A0ABT9J493_9BACL</name>
<reference evidence="2 3" key="1">
    <citation type="submission" date="2023-08" db="EMBL/GenBank/DDBJ databases">
        <authorList>
            <person name="Park J.-S."/>
        </authorList>
    </citation>
    <scope>NUCLEOTIDE SEQUENCE [LARGE SCALE GENOMIC DNA]</scope>
    <source>
        <strain evidence="2 3">2205SS18-9</strain>
    </source>
</reference>
<organism evidence="2 3">
    <name type="scientific">Chengkuizengella axinellae</name>
    <dbReference type="NCBI Taxonomy" id="3064388"/>
    <lineage>
        <taxon>Bacteria</taxon>
        <taxon>Bacillati</taxon>
        <taxon>Bacillota</taxon>
        <taxon>Bacilli</taxon>
        <taxon>Bacillales</taxon>
        <taxon>Paenibacillaceae</taxon>
        <taxon>Chengkuizengella</taxon>
    </lineage>
</organism>
<proteinExistence type="predicted"/>
<gene>
    <name evidence="2" type="ORF">Q5Y73_20220</name>
</gene>
<evidence type="ECO:0000256" key="1">
    <source>
        <dbReference type="SAM" id="MobiDB-lite"/>
    </source>
</evidence>